<dbReference type="AlphaFoldDB" id="A0A8D8LR19"/>
<name>A0A8D8LR19_9HEMI</name>
<sequence length="125" mass="15303">MRVVRSMIGKPRRDRVRNEESRRIAGVERIQERIERSRLQWYGHMRRLNDNRIPPRMFNLEMEGKRRRGRPRLSWVDNNMINKDNIIIQKRGLELTIVINEEKFKDRTWWRGFVHSRPIPQIGTT</sequence>
<dbReference type="EMBL" id="HBUF01031976">
    <property type="protein sequence ID" value="CAG6615119.1"/>
    <property type="molecule type" value="Transcribed_RNA"/>
</dbReference>
<protein>
    <submittedName>
        <fullName evidence="1">Uncharacterized protein</fullName>
    </submittedName>
</protein>
<evidence type="ECO:0000313" key="1">
    <source>
        <dbReference type="EMBL" id="CAG6615119.1"/>
    </source>
</evidence>
<reference evidence="1" key="1">
    <citation type="submission" date="2021-05" db="EMBL/GenBank/DDBJ databases">
        <authorList>
            <person name="Alioto T."/>
            <person name="Alioto T."/>
            <person name="Gomez Garrido J."/>
        </authorList>
    </citation>
    <scope>NUCLEOTIDE SEQUENCE</scope>
</reference>
<accession>A0A8D8LR19</accession>
<proteinExistence type="predicted"/>
<organism evidence="1">
    <name type="scientific">Cacopsylla melanoneura</name>
    <dbReference type="NCBI Taxonomy" id="428564"/>
    <lineage>
        <taxon>Eukaryota</taxon>
        <taxon>Metazoa</taxon>
        <taxon>Ecdysozoa</taxon>
        <taxon>Arthropoda</taxon>
        <taxon>Hexapoda</taxon>
        <taxon>Insecta</taxon>
        <taxon>Pterygota</taxon>
        <taxon>Neoptera</taxon>
        <taxon>Paraneoptera</taxon>
        <taxon>Hemiptera</taxon>
        <taxon>Sternorrhyncha</taxon>
        <taxon>Psylloidea</taxon>
        <taxon>Psyllidae</taxon>
        <taxon>Psyllinae</taxon>
        <taxon>Cacopsylla</taxon>
    </lineage>
</organism>